<name>A0A346XUW6_9ACTN</name>
<dbReference type="RefSeq" id="WP_216826439.1">
    <property type="nucleotide sequence ID" value="NZ_CAXIBR010000089.1"/>
</dbReference>
<dbReference type="EMBL" id="CP031165">
    <property type="protein sequence ID" value="AXV06013.1"/>
    <property type="molecule type" value="Genomic_DNA"/>
</dbReference>
<dbReference type="Proteomes" id="UP000264006">
    <property type="component" value="Chromosome"/>
</dbReference>
<keyword evidence="3" id="KW-1185">Reference proteome</keyword>
<feature type="region of interest" description="Disordered" evidence="1">
    <location>
        <begin position="35"/>
        <end position="70"/>
    </location>
</feature>
<feature type="compositionally biased region" description="Basic and acidic residues" evidence="1">
    <location>
        <begin position="58"/>
        <end position="70"/>
    </location>
</feature>
<proteinExistence type="predicted"/>
<evidence type="ECO:0000256" key="1">
    <source>
        <dbReference type="SAM" id="MobiDB-lite"/>
    </source>
</evidence>
<sequence length="70" mass="8581">MPDDDSWYWCFTHDRPEHGNVCRAMDRFGPYPSEHAAREWKESRDAREEKWEAEDERWEAWPDDKPDDNP</sequence>
<organism evidence="2 3">
    <name type="scientific">Euzebya pacifica</name>
    <dbReference type="NCBI Taxonomy" id="1608957"/>
    <lineage>
        <taxon>Bacteria</taxon>
        <taxon>Bacillati</taxon>
        <taxon>Actinomycetota</taxon>
        <taxon>Nitriliruptoria</taxon>
        <taxon>Euzebyales</taxon>
    </lineage>
</organism>
<evidence type="ECO:0000313" key="2">
    <source>
        <dbReference type="EMBL" id="AXV06013.1"/>
    </source>
</evidence>
<protein>
    <submittedName>
        <fullName evidence="2">Uncharacterized protein</fullName>
    </submittedName>
</protein>
<dbReference type="KEGG" id="euz:DVS28_a1314"/>
<feature type="compositionally biased region" description="Basic and acidic residues" evidence="1">
    <location>
        <begin position="35"/>
        <end position="50"/>
    </location>
</feature>
<evidence type="ECO:0000313" key="3">
    <source>
        <dbReference type="Proteomes" id="UP000264006"/>
    </source>
</evidence>
<gene>
    <name evidence="2" type="ORF">DVS28_a1314</name>
</gene>
<dbReference type="AlphaFoldDB" id="A0A346XUW6"/>
<reference evidence="2 3" key="1">
    <citation type="submission" date="2018-09" db="EMBL/GenBank/DDBJ databases">
        <title>Complete genome sequence of Euzebya sp. DY32-46 isolated from seawater of Pacific Ocean.</title>
        <authorList>
            <person name="Xu L."/>
            <person name="Wu Y.-H."/>
            <person name="Xu X.-W."/>
        </authorList>
    </citation>
    <scope>NUCLEOTIDE SEQUENCE [LARGE SCALE GENOMIC DNA]</scope>
    <source>
        <strain evidence="2 3">DY32-46</strain>
    </source>
</reference>
<accession>A0A346XUW6</accession>